<gene>
    <name evidence="2" type="ORF">M9Y10_041503</name>
</gene>
<keyword evidence="1" id="KW-0175">Coiled coil</keyword>
<evidence type="ECO:0000313" key="2">
    <source>
        <dbReference type="EMBL" id="KAK8886043.1"/>
    </source>
</evidence>
<organism evidence="2 3">
    <name type="scientific">Tritrichomonas musculus</name>
    <dbReference type="NCBI Taxonomy" id="1915356"/>
    <lineage>
        <taxon>Eukaryota</taxon>
        <taxon>Metamonada</taxon>
        <taxon>Parabasalia</taxon>
        <taxon>Tritrichomonadida</taxon>
        <taxon>Tritrichomonadidae</taxon>
        <taxon>Tritrichomonas</taxon>
    </lineage>
</organism>
<protein>
    <submittedName>
        <fullName evidence="2">Uncharacterized protein</fullName>
    </submittedName>
</protein>
<dbReference type="EMBL" id="JAPFFF010000007">
    <property type="protein sequence ID" value="KAK8886043.1"/>
    <property type="molecule type" value="Genomic_DNA"/>
</dbReference>
<reference evidence="2 3" key="1">
    <citation type="submission" date="2024-04" db="EMBL/GenBank/DDBJ databases">
        <title>Tritrichomonas musculus Genome.</title>
        <authorList>
            <person name="Alves-Ferreira E."/>
            <person name="Grigg M."/>
            <person name="Lorenzi H."/>
            <person name="Galac M."/>
        </authorList>
    </citation>
    <scope>NUCLEOTIDE SEQUENCE [LARGE SCALE GENOMIC DNA]</scope>
    <source>
        <strain evidence="2 3">EAF2021</strain>
    </source>
</reference>
<sequence>MSNKGRDIATISPNPTFQIQNKLEQIKIVASDRIELAINLSKYRLKYLFETEPIPLIGKIYNQKCFDIFIKIACNKIKETDEKKYIMENSLYLYVYSDIWGFDELKDKIKQCWINDSSLLLCNDDNEQNSQFLSDIIDFLRDETDPNNYAFAKDGETLDHIAPIDFFVENINMILEKELFIGLTPEFLNLIIQKVDPTKLDSRIYFEFLVHYIEKAQERDDDLLSYASLIHYIDFDQLCFDDLKKITQMKFHPKYEEYFDFLTIRQFKSFAQKMIDENEDTKKAIQAIRDEIGSIKKQYDHQIRNIEKKQDDLEEKIKELIETNKKDVVNAVKSQYDPLVQRIKSNQNEIEELNKKFEKLEKIQKDESEVHAAVLDTLKKIESIDSKFCEMSKKYNISSYVVSSINQQFIPMRKGDEQFFKYTDNEVYSETILNDLIIEAELQNLKDEKCTFKPFLVNETNPIIYFQFNQENSNVQSSSLDLLIKEYEFEPNNELGGRQILSWCLEGYFPINIEDYDKFYDNPQIISDDNWFQISTHSVAEVSDQNINLNHNNQRCDQLAQDGNVYKCSLEFSPICKYVRFRMIRNSNDDNVLAIKRLKISGRVLHPFKL</sequence>
<comment type="caution">
    <text evidence="2">The sequence shown here is derived from an EMBL/GenBank/DDBJ whole genome shotgun (WGS) entry which is preliminary data.</text>
</comment>
<proteinExistence type="predicted"/>
<keyword evidence="3" id="KW-1185">Reference proteome</keyword>
<accession>A0ABR2K4I9</accession>
<feature type="coiled-coil region" evidence="1">
    <location>
        <begin position="271"/>
        <end position="370"/>
    </location>
</feature>
<evidence type="ECO:0000313" key="3">
    <source>
        <dbReference type="Proteomes" id="UP001470230"/>
    </source>
</evidence>
<name>A0ABR2K4I9_9EUKA</name>
<dbReference type="Proteomes" id="UP001470230">
    <property type="component" value="Unassembled WGS sequence"/>
</dbReference>
<evidence type="ECO:0000256" key="1">
    <source>
        <dbReference type="SAM" id="Coils"/>
    </source>
</evidence>